<evidence type="ECO:0000313" key="17">
    <source>
        <dbReference type="EMBL" id="KAF2155505.1"/>
    </source>
</evidence>
<keyword evidence="18" id="KW-1185">Reference proteome</keyword>
<feature type="domain" description="Cytochrome b5 heme-binding" evidence="15">
    <location>
        <begin position="2"/>
        <end position="78"/>
    </location>
</feature>
<dbReference type="InterPro" id="IPR001834">
    <property type="entry name" value="CBR-like"/>
</dbReference>
<dbReference type="InterPro" id="IPR017938">
    <property type="entry name" value="Riboflavin_synthase-like_b-brl"/>
</dbReference>
<evidence type="ECO:0000256" key="2">
    <source>
        <dbReference type="ARBA" id="ARBA00004370"/>
    </source>
</evidence>
<evidence type="ECO:0000256" key="1">
    <source>
        <dbReference type="ARBA" id="ARBA00001974"/>
    </source>
</evidence>
<evidence type="ECO:0000256" key="13">
    <source>
        <dbReference type="PIRSR" id="PIRSR601834-1"/>
    </source>
</evidence>
<evidence type="ECO:0000259" key="15">
    <source>
        <dbReference type="PROSITE" id="PS50255"/>
    </source>
</evidence>
<evidence type="ECO:0000256" key="9">
    <source>
        <dbReference type="ARBA" id="ARBA00023002"/>
    </source>
</evidence>
<keyword evidence="7 14" id="KW-0479">Metal-binding</keyword>
<dbReference type="GO" id="GO:0046872">
    <property type="term" value="F:metal ion binding"/>
    <property type="evidence" value="ECO:0007669"/>
    <property type="project" value="UniProtKB-UniRule"/>
</dbReference>
<dbReference type="InterPro" id="IPR001433">
    <property type="entry name" value="OxRdtase_FAD/NAD-bd"/>
</dbReference>
<gene>
    <name evidence="17" type="ORF">K461DRAFT_318243</name>
</gene>
<accession>A0A9P4MI27</accession>
<keyword evidence="12 14" id="KW-0472">Membrane</keyword>
<keyword evidence="10 14" id="KW-0408">Iron</keyword>
<keyword evidence="14" id="KW-1133">Transmembrane helix</keyword>
<feature type="transmembrane region" description="Helical" evidence="14">
    <location>
        <begin position="151"/>
        <end position="175"/>
    </location>
</feature>
<feature type="binding site" evidence="13">
    <location>
        <position position="262"/>
    </location>
    <ligand>
        <name>FAD</name>
        <dbReference type="ChEBI" id="CHEBI:57692"/>
    </ligand>
</feature>
<dbReference type="SUPFAM" id="SSF55856">
    <property type="entry name" value="Cytochrome b5-like heme/steroid binding domain"/>
    <property type="match status" value="1"/>
</dbReference>
<dbReference type="OrthoDB" id="432685at2759"/>
<evidence type="ECO:0000259" key="16">
    <source>
        <dbReference type="PROSITE" id="PS51384"/>
    </source>
</evidence>
<dbReference type="EMBL" id="ML996082">
    <property type="protein sequence ID" value="KAF2155505.1"/>
    <property type="molecule type" value="Genomic_DNA"/>
</dbReference>
<feature type="binding site" evidence="13">
    <location>
        <position position="264"/>
    </location>
    <ligand>
        <name>FAD</name>
        <dbReference type="ChEBI" id="CHEBI:57692"/>
    </ligand>
</feature>
<feature type="binding site" evidence="13">
    <location>
        <position position="331"/>
    </location>
    <ligand>
        <name>FAD</name>
        <dbReference type="ChEBI" id="CHEBI:57692"/>
    </ligand>
</feature>
<dbReference type="Pfam" id="PF00175">
    <property type="entry name" value="NAD_binding_1"/>
    <property type="match status" value="1"/>
</dbReference>
<dbReference type="CDD" id="cd06183">
    <property type="entry name" value="cyt_b5_reduct_like"/>
    <property type="match status" value="1"/>
</dbReference>
<dbReference type="GO" id="GO:0020037">
    <property type="term" value="F:heme binding"/>
    <property type="evidence" value="ECO:0007669"/>
    <property type="project" value="UniProtKB-UniRule"/>
</dbReference>
<dbReference type="InterPro" id="IPR017927">
    <property type="entry name" value="FAD-bd_FR_type"/>
</dbReference>
<proteinExistence type="inferred from homology"/>
<feature type="binding site" evidence="13">
    <location>
        <position position="279"/>
    </location>
    <ligand>
        <name>FAD</name>
        <dbReference type="ChEBI" id="CHEBI:57692"/>
    </ligand>
</feature>
<comment type="similarity">
    <text evidence="14">Belongs to the cytochrome b5 family.</text>
</comment>
<keyword evidence="8 13" id="KW-0274">FAD</keyword>
<dbReference type="Gene3D" id="3.10.120.10">
    <property type="entry name" value="Cytochrome b5-like heme/steroid binding domain"/>
    <property type="match status" value="1"/>
</dbReference>
<dbReference type="PROSITE" id="PS00191">
    <property type="entry name" value="CYTOCHROME_B5_1"/>
    <property type="match status" value="1"/>
</dbReference>
<evidence type="ECO:0000256" key="8">
    <source>
        <dbReference type="ARBA" id="ARBA00022827"/>
    </source>
</evidence>
<comment type="cofactor">
    <cofactor evidence="1 13">
        <name>FAD</name>
        <dbReference type="ChEBI" id="CHEBI:57692"/>
    </cofactor>
</comment>
<dbReference type="Gene3D" id="3.40.50.80">
    <property type="entry name" value="Nucleotide-binding domain of ferredoxin-NADP reductase (FNR) module"/>
    <property type="match status" value="1"/>
</dbReference>
<protein>
    <submittedName>
        <fullName evidence="17">Cytochrome b5 reductase-like protein</fullName>
    </submittedName>
</protein>
<dbReference type="InterPro" id="IPR039261">
    <property type="entry name" value="FNR_nucleotide-bd"/>
</dbReference>
<dbReference type="PROSITE" id="PS50255">
    <property type="entry name" value="CYTOCHROME_B5_2"/>
    <property type="match status" value="1"/>
</dbReference>
<comment type="caution">
    <text evidence="14">Lacks conserved residue(s) required for the propagation of feature annotation.</text>
</comment>
<dbReference type="InterPro" id="IPR001199">
    <property type="entry name" value="Cyt_B5-like_heme/steroid-bd"/>
</dbReference>
<dbReference type="PRINTS" id="PR00363">
    <property type="entry name" value="CYTOCHROMEB5"/>
</dbReference>
<dbReference type="GO" id="GO:0005783">
    <property type="term" value="C:endoplasmic reticulum"/>
    <property type="evidence" value="ECO:0007669"/>
    <property type="project" value="TreeGrafter"/>
</dbReference>
<reference evidence="17" key="1">
    <citation type="journal article" date="2020" name="Stud. Mycol.">
        <title>101 Dothideomycetes genomes: a test case for predicting lifestyles and emergence of pathogens.</title>
        <authorList>
            <person name="Haridas S."/>
            <person name="Albert R."/>
            <person name="Binder M."/>
            <person name="Bloem J."/>
            <person name="Labutti K."/>
            <person name="Salamov A."/>
            <person name="Andreopoulos B."/>
            <person name="Baker S."/>
            <person name="Barry K."/>
            <person name="Bills G."/>
            <person name="Bluhm B."/>
            <person name="Cannon C."/>
            <person name="Castanera R."/>
            <person name="Culley D."/>
            <person name="Daum C."/>
            <person name="Ezra D."/>
            <person name="Gonzalez J."/>
            <person name="Henrissat B."/>
            <person name="Kuo A."/>
            <person name="Liang C."/>
            <person name="Lipzen A."/>
            <person name="Lutzoni F."/>
            <person name="Magnuson J."/>
            <person name="Mondo S."/>
            <person name="Nolan M."/>
            <person name="Ohm R."/>
            <person name="Pangilinan J."/>
            <person name="Park H.-J."/>
            <person name="Ramirez L."/>
            <person name="Alfaro M."/>
            <person name="Sun H."/>
            <person name="Tritt A."/>
            <person name="Yoshinaga Y."/>
            <person name="Zwiers L.-H."/>
            <person name="Turgeon B."/>
            <person name="Goodwin S."/>
            <person name="Spatafora J."/>
            <person name="Crous P."/>
            <person name="Grigoriev I."/>
        </authorList>
    </citation>
    <scope>NUCLEOTIDE SEQUENCE</scope>
    <source>
        <strain evidence="17">CBS 260.36</strain>
    </source>
</reference>
<dbReference type="InterPro" id="IPR036400">
    <property type="entry name" value="Cyt_B5-like_heme/steroid_sf"/>
</dbReference>
<dbReference type="Gene3D" id="2.40.30.10">
    <property type="entry name" value="Translation factors"/>
    <property type="match status" value="1"/>
</dbReference>
<name>A0A9P4MI27_9PEZI</name>
<evidence type="ECO:0000256" key="11">
    <source>
        <dbReference type="ARBA" id="ARBA00023027"/>
    </source>
</evidence>
<dbReference type="InterPro" id="IPR018506">
    <property type="entry name" value="Cyt_B5_heme-BS"/>
</dbReference>
<evidence type="ECO:0000256" key="6">
    <source>
        <dbReference type="ARBA" id="ARBA00022692"/>
    </source>
</evidence>
<evidence type="ECO:0000256" key="4">
    <source>
        <dbReference type="ARBA" id="ARBA00022617"/>
    </source>
</evidence>
<dbReference type="Pfam" id="PF00970">
    <property type="entry name" value="FAD_binding_6"/>
    <property type="match status" value="1"/>
</dbReference>
<dbReference type="SUPFAM" id="SSF63380">
    <property type="entry name" value="Riboflavin synthase domain-like"/>
    <property type="match status" value="1"/>
</dbReference>
<evidence type="ECO:0000256" key="10">
    <source>
        <dbReference type="ARBA" id="ARBA00023004"/>
    </source>
</evidence>
<dbReference type="AlphaFoldDB" id="A0A9P4MI27"/>
<feature type="domain" description="FAD-binding FR-type" evidence="16">
    <location>
        <begin position="210"/>
        <end position="314"/>
    </location>
</feature>
<evidence type="ECO:0000256" key="3">
    <source>
        <dbReference type="ARBA" id="ARBA00006105"/>
    </source>
</evidence>
<organism evidence="17 18">
    <name type="scientific">Myriangium duriaei CBS 260.36</name>
    <dbReference type="NCBI Taxonomy" id="1168546"/>
    <lineage>
        <taxon>Eukaryota</taxon>
        <taxon>Fungi</taxon>
        <taxon>Dikarya</taxon>
        <taxon>Ascomycota</taxon>
        <taxon>Pezizomycotina</taxon>
        <taxon>Dothideomycetes</taxon>
        <taxon>Dothideomycetidae</taxon>
        <taxon>Myriangiales</taxon>
        <taxon>Myriangiaceae</taxon>
        <taxon>Myriangium</taxon>
    </lineage>
</organism>
<comment type="subcellular location">
    <subcellularLocation>
        <location evidence="2">Membrane</location>
    </subcellularLocation>
</comment>
<keyword evidence="9" id="KW-0560">Oxidoreductase</keyword>
<dbReference type="PANTHER" id="PTHR19370:SF178">
    <property type="entry name" value="CYTOCHROME-B5 REDUCTASE"/>
    <property type="match status" value="1"/>
</dbReference>
<dbReference type="Pfam" id="PF00173">
    <property type="entry name" value="Cyt-b5"/>
    <property type="match status" value="1"/>
</dbReference>
<evidence type="ECO:0000256" key="14">
    <source>
        <dbReference type="RuleBase" id="RU362121"/>
    </source>
</evidence>
<evidence type="ECO:0000313" key="18">
    <source>
        <dbReference type="Proteomes" id="UP000799439"/>
    </source>
</evidence>
<feature type="transmembrane region" description="Helical" evidence="14">
    <location>
        <begin position="119"/>
        <end position="139"/>
    </location>
</feature>
<dbReference type="FunFam" id="3.40.50.80:FF:000009">
    <property type="entry name" value="NADH-cytochrome b5 reductase"/>
    <property type="match status" value="1"/>
</dbReference>
<dbReference type="SUPFAM" id="SSF52343">
    <property type="entry name" value="Ferredoxin reductase-like, C-terminal NADP-linked domain"/>
    <property type="match status" value="1"/>
</dbReference>
<dbReference type="InterPro" id="IPR008333">
    <property type="entry name" value="Cbr1-like_FAD-bd_dom"/>
</dbReference>
<evidence type="ECO:0000256" key="7">
    <source>
        <dbReference type="ARBA" id="ARBA00022723"/>
    </source>
</evidence>
<keyword evidence="11" id="KW-0520">NAD</keyword>
<sequence>MSNEYSTSEVSKHKTKDDLWIIIHGKVYDVSQYLEDHPGGAASLLEVAGVDATSTFEDVGHSNDARETMAQFLIGKLEGANEDDSGEPKPKELPLLVRMAMQQTSQGPQKLSHRMGSMLVKLILGSGVAYLSYTAVASLPHTRWRYHVAGGFWHGFLLASSAVLVSGTATVLWLFRNMPTKHTISSWPAHYKPTVVASPITSVTGFLKPQEYQKLPLVRKDQLSSNSYRLVFRLPKTDAILGLPIGQHISIRGDVDGKSVSRSYTPVSNNSDPGELRLIIKMYNDGQLTGGYLSKLNVGDQVEFRGPKGAMKYRRGLADEIGMVAGGTGITPMYQLIRAICENSRDKTKVHLLYGSDSEKDILLRNELDTFAEKYPENFGVTYVLSRPDGVWKGAKGYINKDLIEKKLPGPQGKSKILICGPPPLVESADTALAELGFEKPGPVSRATDQVFHF</sequence>
<comment type="similarity">
    <text evidence="3">Belongs to the flavoprotein pyridine nucleotide cytochrome reductase family.</text>
</comment>
<comment type="caution">
    <text evidence="17">The sequence shown here is derived from an EMBL/GenBank/DDBJ whole genome shotgun (WGS) entry which is preliminary data.</text>
</comment>
<feature type="binding site" evidence="13">
    <location>
        <position position="281"/>
    </location>
    <ligand>
        <name>FAD</name>
        <dbReference type="ChEBI" id="CHEBI:57692"/>
    </ligand>
</feature>
<keyword evidence="6 14" id="KW-0812">Transmembrane</keyword>
<keyword evidence="5 13" id="KW-0285">Flavoprotein</keyword>
<evidence type="ECO:0000256" key="5">
    <source>
        <dbReference type="ARBA" id="ARBA00022630"/>
    </source>
</evidence>
<keyword evidence="4 14" id="KW-0349">Heme</keyword>
<dbReference type="PRINTS" id="PR00406">
    <property type="entry name" value="CYTB5RDTASE"/>
</dbReference>
<dbReference type="Proteomes" id="UP000799439">
    <property type="component" value="Unassembled WGS sequence"/>
</dbReference>
<dbReference type="SMART" id="SM01117">
    <property type="entry name" value="Cyt-b5"/>
    <property type="match status" value="1"/>
</dbReference>
<dbReference type="FunFam" id="3.10.120.10:FF:000002">
    <property type="entry name" value="Cytochrome b5 type B"/>
    <property type="match status" value="1"/>
</dbReference>
<evidence type="ECO:0000256" key="12">
    <source>
        <dbReference type="ARBA" id="ARBA00023136"/>
    </source>
</evidence>
<dbReference type="PROSITE" id="PS51384">
    <property type="entry name" value="FAD_FR"/>
    <property type="match status" value="1"/>
</dbReference>
<dbReference type="PANTHER" id="PTHR19370">
    <property type="entry name" value="NADH-CYTOCHROME B5 REDUCTASE"/>
    <property type="match status" value="1"/>
</dbReference>
<dbReference type="GO" id="GO:0016020">
    <property type="term" value="C:membrane"/>
    <property type="evidence" value="ECO:0007669"/>
    <property type="project" value="UniProtKB-SubCell"/>
</dbReference>
<dbReference type="GO" id="GO:0016491">
    <property type="term" value="F:oxidoreductase activity"/>
    <property type="evidence" value="ECO:0007669"/>
    <property type="project" value="UniProtKB-KW"/>
</dbReference>